<protein>
    <submittedName>
        <fullName evidence="3">OsmC family protein</fullName>
        <ecNumber evidence="3">1.11.1.29</ecNumber>
    </submittedName>
    <submittedName>
        <fullName evidence="1">Osmotically inducible protein C</fullName>
    </submittedName>
    <submittedName>
        <fullName evidence="8">Peroxiredoxin OsmC</fullName>
        <ecNumber evidence="8">1.11.1.15</ecNumber>
    </submittedName>
    <submittedName>
        <fullName evidence="4">Predicted redox protein, regulator of disulfide bond formation</fullName>
    </submittedName>
</protein>
<evidence type="ECO:0000313" key="14">
    <source>
        <dbReference type="Proteomes" id="UP000192085"/>
    </source>
</evidence>
<dbReference type="RefSeq" id="WP_003132235.1">
    <property type="nucleotide sequence ID" value="NZ_BAABQR010000011.1"/>
</dbReference>
<gene>
    <name evidence="8" type="primary">osmC</name>
    <name evidence="8" type="ORF">CYU10_001087</name>
    <name evidence="4" type="ORF">JCM5805K_2967</name>
    <name evidence="1" type="ORF">LL275_0069</name>
    <name evidence="3" type="ORF">LLUC06_0043</name>
    <name evidence="2" type="ORF">LLUC11_0043</name>
    <name evidence="5" type="ORF">LMG8520_1868</name>
    <name evidence="6" type="ORF">LMG9449_1888</name>
    <name evidence="7" type="ORF">N42_2651</name>
</gene>
<reference evidence="13 14" key="5">
    <citation type="journal article" date="2017" name="BMC Genomics">
        <title>Comparative and functional genomics of the Lactococcus lactis taxon; insights into evolution and niche adaptation.</title>
        <authorList>
            <person name="Kelleher P."/>
            <person name="Bottacini F."/>
            <person name="Mahony J."/>
            <person name="Kilcawley K.N."/>
            <person name="van Sinderen D."/>
        </authorList>
    </citation>
    <scope>NUCLEOTIDE SEQUENCE [LARGE SCALE GENOMIC DNA]</scope>
    <source>
        <strain evidence="1 14">275</strain>
        <strain evidence="3 15">UC06</strain>
        <strain evidence="2 13">UC11</strain>
    </source>
</reference>
<dbReference type="EC" id="1.11.1.15" evidence="8"/>
<dbReference type="InterPro" id="IPR036102">
    <property type="entry name" value="OsmC/Ohrsf"/>
</dbReference>
<reference evidence="4 9" key="1">
    <citation type="submission" date="2015-01" db="EMBL/GenBank/DDBJ databases">
        <title>Lactococcus lactis subsp.lactis JCM 5805 whole genome shotgun sequence.</title>
        <authorList>
            <person name="Fujii T."/>
            <person name="Tomita Y."/>
            <person name="Ikushima S."/>
            <person name="Fujiwara D."/>
        </authorList>
    </citation>
    <scope>NUCLEOTIDE SEQUENCE [LARGE SCALE GENOMIC DNA]</scope>
    <source>
        <strain evidence="4 9">JCM 5805</strain>
    </source>
</reference>
<reference evidence="8" key="4">
    <citation type="submission" date="2016-08" db="EMBL/GenBank/DDBJ databases">
        <title>Genome-wide comparison reveals a probiotic strain Lactococcus lactis WFLU12 isolated from the gastrointestinal tract of olive flounder (Paralichythys olivaceus) harboring genes supporting probiotic action.</title>
        <authorList>
            <person name="Nguyen T.L."/>
        </authorList>
    </citation>
    <scope>NUCLEOTIDE SEQUENCE</scope>
    <source>
        <strain evidence="8">WFLU12</strain>
    </source>
</reference>
<dbReference type="EMBL" id="LKLP01000089">
    <property type="protein sequence ID" value="KSU07324.1"/>
    <property type="molecule type" value="Genomic_DNA"/>
</dbReference>
<reference evidence="5" key="6">
    <citation type="journal article" date="2017" name="Genome Announc.">
        <title>Draft Genome Sequences of 24 Lactococcus lactis Strains.</title>
        <authorList>
            <person name="Backus L."/>
            <person name="Wels M."/>
            <person name="Boekhorst J."/>
            <person name="Dijkstra A.R."/>
            <person name="Beerthuyzen M."/>
            <person name="Kelly W.J."/>
            <person name="Siezen R.J."/>
            <person name="van Hijum S.A."/>
            <person name="Bachmann H."/>
        </authorList>
    </citation>
    <scope>NUCLEOTIDE SEQUENCE</scope>
    <source>
        <strain evidence="5">LMG8520</strain>
        <strain evidence="6">LMG9447</strain>
        <strain evidence="7">N42</strain>
    </source>
</reference>
<dbReference type="Proteomes" id="UP000192067">
    <property type="component" value="Chromosome"/>
</dbReference>
<evidence type="ECO:0000313" key="11">
    <source>
        <dbReference type="Proteomes" id="UP000053612"/>
    </source>
</evidence>
<dbReference type="Proteomes" id="UP000192095">
    <property type="component" value="Chromosome"/>
</dbReference>
<keyword evidence="8" id="KW-0575">Peroxidase</keyword>
<dbReference type="EMBL" id="CP015897">
    <property type="protein sequence ID" value="ARD97707.1"/>
    <property type="molecule type" value="Genomic_DNA"/>
</dbReference>
<reference evidence="3" key="7">
    <citation type="submission" date="2023-07" db="EMBL/GenBank/DDBJ databases">
        <authorList>
            <person name="McDonnell B."/>
        </authorList>
    </citation>
    <scope>NUCLEOTIDE SEQUENCE</scope>
    <source>
        <strain evidence="3">UC06</strain>
    </source>
</reference>
<dbReference type="Proteomes" id="UP000052991">
    <property type="component" value="Unassembled WGS sequence"/>
</dbReference>
<evidence type="ECO:0000313" key="12">
    <source>
        <dbReference type="Proteomes" id="UP000054230"/>
    </source>
</evidence>
<dbReference type="InterPro" id="IPR003718">
    <property type="entry name" value="OsmC/Ohr_fam"/>
</dbReference>
<dbReference type="EMBL" id="CP015902">
    <property type="protein sequence ID" value="ARE19592.1"/>
    <property type="molecule type" value="Genomic_DNA"/>
</dbReference>
<evidence type="ECO:0000313" key="15">
    <source>
        <dbReference type="Proteomes" id="UP000192095"/>
    </source>
</evidence>
<dbReference type="EMBL" id="CP015904">
    <property type="protein sequence ID" value="ARE12379.1"/>
    <property type="molecule type" value="Genomic_DNA"/>
</dbReference>
<dbReference type="Proteomes" id="UP000031847">
    <property type="component" value="Unassembled WGS sequence"/>
</dbReference>
<evidence type="ECO:0000313" key="16">
    <source>
        <dbReference type="Proteomes" id="UP000234865"/>
    </source>
</evidence>
<reference evidence="10 11" key="2">
    <citation type="submission" date="2015-10" db="EMBL/GenBank/DDBJ databases">
        <title>Draft Genome Sequences of 11 Lactococcus lactis subspecies cremoris strains.</title>
        <authorList>
            <person name="Wels M."/>
            <person name="Backus L."/>
            <person name="Boekhorst J."/>
            <person name="Dijkstra A."/>
            <person name="Beerthuizen M."/>
            <person name="Kelly W."/>
            <person name="Siezen R."/>
            <person name="Bachmann H."/>
            <person name="Van Hijum S."/>
        </authorList>
    </citation>
    <scope>NUCLEOTIDE SEQUENCE [LARGE SCALE GENOMIC DNA]</scope>
    <source>
        <strain evidence="12">LMG8520</strain>
        <strain evidence="11">LMG9449</strain>
        <strain evidence="10">N42</strain>
    </source>
</reference>
<evidence type="ECO:0000313" key="1">
    <source>
        <dbReference type="EMBL" id="ARD97707.1"/>
    </source>
</evidence>
<dbReference type="OMA" id="ANCPVSQ"/>
<evidence type="ECO:0000313" key="4">
    <source>
        <dbReference type="EMBL" id="GAM81843.1"/>
    </source>
</evidence>
<dbReference type="SMR" id="A0A0A7T3I4"/>
<dbReference type="Proteomes" id="UP000192085">
    <property type="component" value="Chromosome"/>
</dbReference>
<dbReference type="NCBIfam" id="TIGR03562">
    <property type="entry name" value="osmo_induc_OsmC"/>
    <property type="match status" value="1"/>
</dbReference>
<dbReference type="EC" id="1.11.1.29" evidence="3"/>
<dbReference type="InterPro" id="IPR052707">
    <property type="entry name" value="OsmC_Ohr_Peroxiredoxin"/>
</dbReference>
<reference evidence="16" key="3">
    <citation type="submission" date="2016-08" db="EMBL/GenBank/DDBJ databases">
        <title>Comparative genomics of Lactococcus lactis strain WFLU12 isolated from the gastrointestinal tract of wild olive flounder (Paralichythys olivaceus).</title>
        <authorList>
            <person name="Nguyen T.L."/>
            <person name="Kim D.-H."/>
        </authorList>
    </citation>
    <scope>NUCLEOTIDE SEQUENCE [LARGE SCALE GENOMIC DNA]</scope>
    <source>
        <strain evidence="16">WFLU12</strain>
    </source>
</reference>
<organism evidence="8 16">
    <name type="scientific">Lactococcus lactis subsp. lactis</name>
    <name type="common">Streptococcus lactis</name>
    <dbReference type="NCBI Taxonomy" id="1360"/>
    <lineage>
        <taxon>Bacteria</taxon>
        <taxon>Bacillati</taxon>
        <taxon>Bacillota</taxon>
        <taxon>Bacilli</taxon>
        <taxon>Lactobacillales</taxon>
        <taxon>Streptococcaceae</taxon>
        <taxon>Lactococcus</taxon>
    </lineage>
</organism>
<dbReference type="Pfam" id="PF02566">
    <property type="entry name" value="OsmC"/>
    <property type="match status" value="1"/>
</dbReference>
<evidence type="ECO:0000313" key="3">
    <source>
        <dbReference type="EMBL" id="ARE19592.1"/>
    </source>
</evidence>
<dbReference type="SUPFAM" id="SSF82784">
    <property type="entry name" value="OsmC-like"/>
    <property type="match status" value="1"/>
</dbReference>
<evidence type="ECO:0000313" key="2">
    <source>
        <dbReference type="EMBL" id="ARE12379.1"/>
    </source>
</evidence>
<dbReference type="EMBL" id="PKRZ01000001">
    <property type="protein sequence ID" value="PLW60135.1"/>
    <property type="molecule type" value="Genomic_DNA"/>
</dbReference>
<dbReference type="GO" id="GO:0006979">
    <property type="term" value="P:response to oxidative stress"/>
    <property type="evidence" value="ECO:0007669"/>
    <property type="project" value="InterPro"/>
</dbReference>
<dbReference type="PATRIC" id="fig|1360.100.peg.2531"/>
<dbReference type="EMBL" id="LKLS01000153">
    <property type="protein sequence ID" value="KSU16640.1"/>
    <property type="molecule type" value="Genomic_DNA"/>
</dbReference>
<evidence type="ECO:0000313" key="5">
    <source>
        <dbReference type="EMBL" id="KSU07324.1"/>
    </source>
</evidence>
<dbReference type="Gene3D" id="3.30.300.20">
    <property type="match status" value="1"/>
</dbReference>
<dbReference type="GO" id="GO:0004601">
    <property type="term" value="F:peroxidase activity"/>
    <property type="evidence" value="ECO:0007669"/>
    <property type="project" value="UniProtKB-KW"/>
</dbReference>
<dbReference type="EMBL" id="BBSI01000042">
    <property type="protein sequence ID" value="GAM81843.1"/>
    <property type="molecule type" value="Genomic_DNA"/>
</dbReference>
<evidence type="ECO:0000313" key="13">
    <source>
        <dbReference type="Proteomes" id="UP000192067"/>
    </source>
</evidence>
<dbReference type="AlphaFoldDB" id="A0A0A7T3I4"/>
<evidence type="ECO:0000313" key="10">
    <source>
        <dbReference type="Proteomes" id="UP000052991"/>
    </source>
</evidence>
<proteinExistence type="predicted"/>
<sequence length="145" mass="15371">MKNISTASAHWEDTLENGFGTISAESSQIFTETPYNFKARSESQAHITTPEELLGAAHAACFSMAFSMVLGQKGLVATSIDTTADVTFEATADGPAITKIKLTNRSVVPELSEADFQEIAKVVKESCPVSKALSGVDIELEATLG</sequence>
<evidence type="ECO:0000313" key="6">
    <source>
        <dbReference type="EMBL" id="KSU16640.1"/>
    </source>
</evidence>
<name>A0A0A7T3I4_LACLL</name>
<dbReference type="EMBL" id="LKLW01000160">
    <property type="protein sequence ID" value="KSU24125.1"/>
    <property type="molecule type" value="Genomic_DNA"/>
</dbReference>
<dbReference type="PANTHER" id="PTHR42830">
    <property type="entry name" value="OSMOTICALLY INDUCIBLE FAMILY PROTEIN"/>
    <property type="match status" value="1"/>
</dbReference>
<evidence type="ECO:0000313" key="8">
    <source>
        <dbReference type="EMBL" id="PLW60135.1"/>
    </source>
</evidence>
<accession>A0A0A7T3I4</accession>
<evidence type="ECO:0000313" key="9">
    <source>
        <dbReference type="Proteomes" id="UP000031847"/>
    </source>
</evidence>
<dbReference type="PANTHER" id="PTHR42830:SF1">
    <property type="entry name" value="OSMOTICALLY INDUCIBLE FAMILY PROTEIN"/>
    <property type="match status" value="1"/>
</dbReference>
<keyword evidence="8" id="KW-0560">Oxidoreductase</keyword>
<evidence type="ECO:0000313" key="7">
    <source>
        <dbReference type="EMBL" id="KSU24125.1"/>
    </source>
</evidence>
<dbReference type="InterPro" id="IPR019904">
    <property type="entry name" value="Peroxiredoxin_OsmC"/>
</dbReference>
<dbReference type="InterPro" id="IPR015946">
    <property type="entry name" value="KH_dom-like_a/b"/>
</dbReference>
<dbReference type="Proteomes" id="UP000054230">
    <property type="component" value="Unassembled WGS sequence"/>
</dbReference>
<dbReference type="Proteomes" id="UP000053612">
    <property type="component" value="Unassembled WGS sequence"/>
</dbReference>
<dbReference type="Proteomes" id="UP000234865">
    <property type="component" value="Unassembled WGS sequence"/>
</dbReference>